<protein>
    <submittedName>
        <fullName evidence="2">Uncharacterized protein</fullName>
    </submittedName>
</protein>
<dbReference type="Proteomes" id="UP000272025">
    <property type="component" value="Unassembled WGS sequence"/>
</dbReference>
<dbReference type="RefSeq" id="XP_028468941.1">
    <property type="nucleotide sequence ID" value="XM_028613974.1"/>
</dbReference>
<accession>A0A3N2Q3D6</accession>
<organism evidence="2 3">
    <name type="scientific">Sodiomyces alkalinus (strain CBS 110278 / VKM F-3762 / F11)</name>
    <name type="common">Alkaliphilic filamentous fungus</name>
    <dbReference type="NCBI Taxonomy" id="1314773"/>
    <lineage>
        <taxon>Eukaryota</taxon>
        <taxon>Fungi</taxon>
        <taxon>Dikarya</taxon>
        <taxon>Ascomycota</taxon>
        <taxon>Pezizomycotina</taxon>
        <taxon>Sordariomycetes</taxon>
        <taxon>Hypocreomycetidae</taxon>
        <taxon>Glomerellales</taxon>
        <taxon>Plectosphaerellaceae</taxon>
        <taxon>Sodiomyces</taxon>
    </lineage>
</organism>
<name>A0A3N2Q3D6_SODAK</name>
<feature type="compositionally biased region" description="Basic and acidic residues" evidence="1">
    <location>
        <begin position="392"/>
        <end position="409"/>
    </location>
</feature>
<gene>
    <name evidence="2" type="ORF">SODALDRAFT_357164</name>
</gene>
<feature type="region of interest" description="Disordered" evidence="1">
    <location>
        <begin position="469"/>
        <end position="490"/>
    </location>
</feature>
<evidence type="ECO:0000313" key="3">
    <source>
        <dbReference type="Proteomes" id="UP000272025"/>
    </source>
</evidence>
<feature type="region of interest" description="Disordered" evidence="1">
    <location>
        <begin position="1"/>
        <end position="23"/>
    </location>
</feature>
<dbReference type="GeneID" id="39582452"/>
<sequence>MFRRARGQVAKKDKKKGATSPRHDICFRKPTQTVVQVRSPCAVTSHFADHLIFRYEVAQDQGIRRLEIARPGPLGSVISDQSSIREIANLTMPFLSLAQRPPCFLTSPGTVRFSGPLTPSVVCSSTKESLDGVNVEEEYPNCSPPDTMPLDLMASLVSSLVSRLSSLLFLVFNLSPNTSKQRNHDLFLDSLISISPVLGSQVKKRKYYPVKPSPTSIPNINTHLHAKSHTTTLRHGTHIHNVRTSVQANLLFLASNPPRLSGNDHSITSRSCSQHVRLFPFFPFRLLVKHANSVALPGEAQHGQRPQRISQLLIHEEVLKLYQVEEEWTKMEVANTPSRACIYICLPQQIRDSWRVLSFSLLSGSTIKGRKNGTANPKRHAHPKQFFFSHIDPSHRGRGNDDTKRHDHLSPGLPLLQDNAHRCLVVMTRLVMRCRDVAPSNSSTHTPTESNRAIGALHGNHVMIKTSHTQLSAKTPTGYEIESQRNGSREGSWGPGVICTIYYLV</sequence>
<dbReference type="EMBL" id="ML119052">
    <property type="protein sequence ID" value="ROT41135.1"/>
    <property type="molecule type" value="Genomic_DNA"/>
</dbReference>
<evidence type="ECO:0000313" key="2">
    <source>
        <dbReference type="EMBL" id="ROT41135.1"/>
    </source>
</evidence>
<evidence type="ECO:0000256" key="1">
    <source>
        <dbReference type="SAM" id="MobiDB-lite"/>
    </source>
</evidence>
<reference evidence="2 3" key="1">
    <citation type="journal article" date="2018" name="Mol. Ecol.">
        <title>The obligate alkalophilic soda-lake fungus Sodiomyces alkalinus has shifted to a protein diet.</title>
        <authorList>
            <person name="Grum-Grzhimaylo A.A."/>
            <person name="Falkoski D.L."/>
            <person name="van den Heuvel J."/>
            <person name="Valero-Jimenez C.A."/>
            <person name="Min B."/>
            <person name="Choi I.G."/>
            <person name="Lipzen A."/>
            <person name="Daum C.G."/>
            <person name="Aanen D.K."/>
            <person name="Tsang A."/>
            <person name="Henrissat B."/>
            <person name="Bilanenko E.N."/>
            <person name="de Vries R.P."/>
            <person name="van Kan J.A.L."/>
            <person name="Grigoriev I.V."/>
            <person name="Debets A.J.M."/>
        </authorList>
    </citation>
    <scope>NUCLEOTIDE SEQUENCE [LARGE SCALE GENOMIC DNA]</scope>
    <source>
        <strain evidence="2 3">F11</strain>
    </source>
</reference>
<keyword evidence="3" id="KW-1185">Reference proteome</keyword>
<feature type="region of interest" description="Disordered" evidence="1">
    <location>
        <begin position="389"/>
        <end position="412"/>
    </location>
</feature>
<dbReference type="AlphaFoldDB" id="A0A3N2Q3D6"/>
<proteinExistence type="predicted"/>